<gene>
    <name evidence="1" type="primary">37</name>
    <name evidence="1" type="ORF">SEA_HIYAA_37</name>
</gene>
<evidence type="ECO:0000313" key="1">
    <source>
        <dbReference type="EMBL" id="AZS06677.1"/>
    </source>
</evidence>
<keyword evidence="1" id="KW-0255">Endonuclease</keyword>
<evidence type="ECO:0000313" key="2">
    <source>
        <dbReference type="Proteomes" id="UP000287372"/>
    </source>
</evidence>
<accession>A0A3S9U8N4</accession>
<dbReference type="Proteomes" id="UP000287372">
    <property type="component" value="Segment"/>
</dbReference>
<keyword evidence="2" id="KW-1185">Reference proteome</keyword>
<dbReference type="EMBL" id="MK279841">
    <property type="protein sequence ID" value="AZS06677.1"/>
    <property type="molecule type" value="Genomic_DNA"/>
</dbReference>
<reference evidence="1 2" key="1">
    <citation type="submission" date="2018-12" db="EMBL/GenBank/DDBJ databases">
        <authorList>
            <person name="Lieu J.K."/>
            <person name="Tian C.Z."/>
            <person name="Hsaio W.J."/>
            <person name="Shaffer C.D."/>
            <person name="Weston-Hafer K.A."/>
            <person name="Russell D.A."/>
            <person name="Pope W.H."/>
            <person name="Jacobs-Sera D."/>
            <person name="Hendrix R.W."/>
            <person name="Hatfull G.F."/>
        </authorList>
    </citation>
    <scope>NUCLEOTIDE SEQUENCE [LARGE SCALE GENOMIC DNA]</scope>
</reference>
<dbReference type="GO" id="GO:0004519">
    <property type="term" value="F:endonuclease activity"/>
    <property type="evidence" value="ECO:0007669"/>
    <property type="project" value="UniProtKB-KW"/>
</dbReference>
<name>A0A3S9U8N4_9CAUD</name>
<protein>
    <submittedName>
        <fullName evidence="1">HNH endonuclease</fullName>
    </submittedName>
</protein>
<sequence length="228" mass="25854">MNKEQAAWGRLLESAPRGRYEHARSWQKREKRRANFRAKVSRQPGGCWLWVGQSPVRSGKPYPLWGVKIKGRSQQRSAFVWMIGEFFPELAATLPHRTQPSCGESTCIAPTHRVNGMLTKNVITPEQAIELFSLKGHADSQEVAERFGISRNQVLSIWRGRNWGNVTGAVNQTRQRKVTPPDIVDAIKDRHGTASSRAVAAEFNVSYKTVLRIWNDEHRGLSREQAPC</sequence>
<dbReference type="KEGG" id="vg:55009815"/>
<keyword evidence="1" id="KW-0378">Hydrolase</keyword>
<dbReference type="GeneID" id="55009815"/>
<proteinExistence type="predicted"/>
<keyword evidence="1" id="KW-0540">Nuclease</keyword>
<organism evidence="1 2">
    <name type="scientific">Streptomyces phage Hiyaa</name>
    <dbReference type="NCBI Taxonomy" id="2499072"/>
    <lineage>
        <taxon>Viruses</taxon>
        <taxon>Duplodnaviria</taxon>
        <taxon>Heunggongvirae</taxon>
        <taxon>Uroviricota</taxon>
        <taxon>Caudoviricetes</taxon>
        <taxon>Hiyaavirus</taxon>
        <taxon>Hiyaavirus hiyaa</taxon>
    </lineage>
</organism>
<dbReference type="RefSeq" id="YP_009818473.1">
    <property type="nucleotide sequence ID" value="NC_048139.1"/>
</dbReference>